<evidence type="ECO:0000313" key="1">
    <source>
        <dbReference type="EMBL" id="SVB03446.1"/>
    </source>
</evidence>
<protein>
    <submittedName>
        <fullName evidence="1">Uncharacterized protein</fullName>
    </submittedName>
</protein>
<accession>A0A382APQ9</accession>
<dbReference type="AlphaFoldDB" id="A0A382APQ9"/>
<proteinExistence type="predicted"/>
<organism evidence="1">
    <name type="scientific">marine metagenome</name>
    <dbReference type="NCBI Taxonomy" id="408172"/>
    <lineage>
        <taxon>unclassified sequences</taxon>
        <taxon>metagenomes</taxon>
        <taxon>ecological metagenomes</taxon>
    </lineage>
</organism>
<gene>
    <name evidence="1" type="ORF">METZ01_LOCUS156300</name>
</gene>
<sequence>MPLVTVFITLILSGLISFKFGPMSPLEPASANV</sequence>
<dbReference type="EMBL" id="UINC01026278">
    <property type="protein sequence ID" value="SVB03446.1"/>
    <property type="molecule type" value="Genomic_DNA"/>
</dbReference>
<name>A0A382APQ9_9ZZZZ</name>
<reference evidence="1" key="1">
    <citation type="submission" date="2018-05" db="EMBL/GenBank/DDBJ databases">
        <authorList>
            <person name="Lanie J.A."/>
            <person name="Ng W.-L."/>
            <person name="Kazmierczak K.M."/>
            <person name="Andrzejewski T.M."/>
            <person name="Davidsen T.M."/>
            <person name="Wayne K.J."/>
            <person name="Tettelin H."/>
            <person name="Glass J.I."/>
            <person name="Rusch D."/>
            <person name="Podicherti R."/>
            <person name="Tsui H.-C.T."/>
            <person name="Winkler M.E."/>
        </authorList>
    </citation>
    <scope>NUCLEOTIDE SEQUENCE</scope>
</reference>